<feature type="compositionally biased region" description="Polar residues" evidence="6">
    <location>
        <begin position="129"/>
        <end position="140"/>
    </location>
</feature>
<dbReference type="GO" id="GO:0000978">
    <property type="term" value="F:RNA polymerase II cis-regulatory region sequence-specific DNA binding"/>
    <property type="evidence" value="ECO:0007669"/>
    <property type="project" value="TreeGrafter"/>
</dbReference>
<dbReference type="STRING" id="1095629.A0A0C9XSP4"/>
<evidence type="ECO:0000256" key="3">
    <source>
        <dbReference type="ARBA" id="ARBA00022771"/>
    </source>
</evidence>
<evidence type="ECO:0000256" key="1">
    <source>
        <dbReference type="ARBA" id="ARBA00022723"/>
    </source>
</evidence>
<dbReference type="GO" id="GO:0005634">
    <property type="term" value="C:nucleus"/>
    <property type="evidence" value="ECO:0007669"/>
    <property type="project" value="UniProtKB-ARBA"/>
</dbReference>
<feature type="compositionally biased region" description="Basic and acidic residues" evidence="6">
    <location>
        <begin position="65"/>
        <end position="75"/>
    </location>
</feature>
<dbReference type="PANTHER" id="PTHR19818:SF139">
    <property type="entry name" value="PAIR-RULE PROTEIN ODD-PAIRED"/>
    <property type="match status" value="1"/>
</dbReference>
<dbReference type="InterPro" id="IPR050329">
    <property type="entry name" value="GLI_C2H2-zinc-finger"/>
</dbReference>
<dbReference type="PROSITE" id="PS00028">
    <property type="entry name" value="ZINC_FINGER_C2H2_1"/>
    <property type="match status" value="2"/>
</dbReference>
<evidence type="ECO:0000256" key="5">
    <source>
        <dbReference type="PROSITE-ProRule" id="PRU00042"/>
    </source>
</evidence>
<dbReference type="Proteomes" id="UP000054477">
    <property type="component" value="Unassembled WGS sequence"/>
</dbReference>
<evidence type="ECO:0000256" key="6">
    <source>
        <dbReference type="SAM" id="MobiDB-lite"/>
    </source>
</evidence>
<evidence type="ECO:0000256" key="2">
    <source>
        <dbReference type="ARBA" id="ARBA00022737"/>
    </source>
</evidence>
<keyword evidence="4" id="KW-0862">Zinc</keyword>
<gene>
    <name evidence="8" type="ORF">K443DRAFT_678969</name>
</gene>
<dbReference type="GO" id="GO:0008270">
    <property type="term" value="F:zinc ion binding"/>
    <property type="evidence" value="ECO:0007669"/>
    <property type="project" value="UniProtKB-KW"/>
</dbReference>
<reference evidence="9" key="2">
    <citation type="submission" date="2015-01" db="EMBL/GenBank/DDBJ databases">
        <title>Evolutionary Origins and Diversification of the Mycorrhizal Mutualists.</title>
        <authorList>
            <consortium name="DOE Joint Genome Institute"/>
            <consortium name="Mycorrhizal Genomics Consortium"/>
            <person name="Kohler A."/>
            <person name="Kuo A."/>
            <person name="Nagy L.G."/>
            <person name="Floudas D."/>
            <person name="Copeland A."/>
            <person name="Barry K.W."/>
            <person name="Cichocki N."/>
            <person name="Veneault-Fourrey C."/>
            <person name="LaButti K."/>
            <person name="Lindquist E.A."/>
            <person name="Lipzen A."/>
            <person name="Lundell T."/>
            <person name="Morin E."/>
            <person name="Murat C."/>
            <person name="Riley R."/>
            <person name="Ohm R."/>
            <person name="Sun H."/>
            <person name="Tunlid A."/>
            <person name="Henrissat B."/>
            <person name="Grigoriev I.V."/>
            <person name="Hibbett D.S."/>
            <person name="Martin F."/>
        </authorList>
    </citation>
    <scope>NUCLEOTIDE SEQUENCE [LARGE SCALE GENOMIC DNA]</scope>
    <source>
        <strain evidence="9">LaAM-08-1</strain>
    </source>
</reference>
<name>A0A0C9XSP4_9AGAR</name>
<dbReference type="OrthoDB" id="6365676at2759"/>
<feature type="compositionally biased region" description="Polar residues" evidence="6">
    <location>
        <begin position="333"/>
        <end position="348"/>
    </location>
</feature>
<dbReference type="AlphaFoldDB" id="A0A0C9XSP4"/>
<dbReference type="GO" id="GO:0045944">
    <property type="term" value="P:positive regulation of transcription by RNA polymerase II"/>
    <property type="evidence" value="ECO:0007669"/>
    <property type="project" value="UniProtKB-ARBA"/>
</dbReference>
<reference evidence="8 9" key="1">
    <citation type="submission" date="2014-04" db="EMBL/GenBank/DDBJ databases">
        <authorList>
            <consortium name="DOE Joint Genome Institute"/>
            <person name="Kuo A."/>
            <person name="Kohler A."/>
            <person name="Nagy L.G."/>
            <person name="Floudas D."/>
            <person name="Copeland A."/>
            <person name="Barry K.W."/>
            <person name="Cichocki N."/>
            <person name="Veneault-Fourrey C."/>
            <person name="LaButti K."/>
            <person name="Lindquist E.A."/>
            <person name="Lipzen A."/>
            <person name="Lundell T."/>
            <person name="Morin E."/>
            <person name="Murat C."/>
            <person name="Sun H."/>
            <person name="Tunlid A."/>
            <person name="Henrissat B."/>
            <person name="Grigoriev I.V."/>
            <person name="Hibbett D.S."/>
            <person name="Martin F."/>
            <person name="Nordberg H.P."/>
            <person name="Cantor M.N."/>
            <person name="Hua S.X."/>
        </authorList>
    </citation>
    <scope>NUCLEOTIDE SEQUENCE [LARGE SCALE GENOMIC DNA]</scope>
    <source>
        <strain evidence="8 9">LaAM-08-1</strain>
    </source>
</reference>
<keyword evidence="9" id="KW-1185">Reference proteome</keyword>
<organism evidence="8 9">
    <name type="scientific">Laccaria amethystina LaAM-08-1</name>
    <dbReference type="NCBI Taxonomy" id="1095629"/>
    <lineage>
        <taxon>Eukaryota</taxon>
        <taxon>Fungi</taxon>
        <taxon>Dikarya</taxon>
        <taxon>Basidiomycota</taxon>
        <taxon>Agaricomycotina</taxon>
        <taxon>Agaricomycetes</taxon>
        <taxon>Agaricomycetidae</taxon>
        <taxon>Agaricales</taxon>
        <taxon>Agaricineae</taxon>
        <taxon>Hydnangiaceae</taxon>
        <taxon>Laccaria</taxon>
    </lineage>
</organism>
<dbReference type="Gene3D" id="3.30.160.60">
    <property type="entry name" value="Classic Zinc Finger"/>
    <property type="match status" value="2"/>
</dbReference>
<dbReference type="SMART" id="SM00355">
    <property type="entry name" value="ZnF_C2H2"/>
    <property type="match status" value="2"/>
</dbReference>
<protein>
    <recommendedName>
        <fullName evidence="7">C2H2-type domain-containing protein</fullName>
    </recommendedName>
</protein>
<dbReference type="GO" id="GO:0000981">
    <property type="term" value="F:DNA-binding transcription factor activity, RNA polymerase II-specific"/>
    <property type="evidence" value="ECO:0007669"/>
    <property type="project" value="TreeGrafter"/>
</dbReference>
<keyword evidence="1" id="KW-0479">Metal-binding</keyword>
<dbReference type="PROSITE" id="PS50157">
    <property type="entry name" value="ZINC_FINGER_C2H2_2"/>
    <property type="match status" value="2"/>
</dbReference>
<feature type="domain" description="C2H2-type" evidence="7">
    <location>
        <begin position="180"/>
        <end position="210"/>
    </location>
</feature>
<feature type="domain" description="C2H2-type" evidence="7">
    <location>
        <begin position="211"/>
        <end position="240"/>
    </location>
</feature>
<feature type="region of interest" description="Disordered" evidence="6">
    <location>
        <begin position="333"/>
        <end position="354"/>
    </location>
</feature>
<dbReference type="HOGENOM" id="CLU_040448_1_0_1"/>
<proteinExistence type="predicted"/>
<dbReference type="PANTHER" id="PTHR19818">
    <property type="entry name" value="ZINC FINGER PROTEIN ZIC AND GLI"/>
    <property type="match status" value="1"/>
</dbReference>
<dbReference type="InterPro" id="IPR036236">
    <property type="entry name" value="Znf_C2H2_sf"/>
</dbReference>
<dbReference type="Pfam" id="PF00096">
    <property type="entry name" value="zf-C2H2"/>
    <property type="match status" value="2"/>
</dbReference>
<feature type="region of interest" description="Disordered" evidence="6">
    <location>
        <begin position="23"/>
        <end position="172"/>
    </location>
</feature>
<keyword evidence="2" id="KW-0677">Repeat</keyword>
<evidence type="ECO:0000313" key="8">
    <source>
        <dbReference type="EMBL" id="KIK00782.1"/>
    </source>
</evidence>
<dbReference type="EMBL" id="KN838619">
    <property type="protein sequence ID" value="KIK00782.1"/>
    <property type="molecule type" value="Genomic_DNA"/>
</dbReference>
<sequence length="354" mass="39457">METSLESRIPVVESPGECGLSLSKAVEQPALPHEQLTAQISKPALSPPRRPTTRSQTGRVPKRRPRDDSPMEIKRIPAPRKKQKTIPKPPPESESDKEEVRSTPSSSRRGASDDSDEHAKGVDTPDSVRVTSENAPSPRSTRPRAVLPTPVPFLTKKSRGRRVPTKASGGTDTEQNARVYICKVEGCGKCFHRGEHLKRHIRSIHTHEKPFKCTFPLCEKYFNRHDNLLQHLKVHKSPDSLPVVQLDAKPKRRHSPPSLSPPTTQPHQPYSPGTEPPDSPVMTYPRTIYSHRSSNSYSRSPPPVSYRSTYPSSMSYGASEPIRFATNMAVSSLRTEIPQSPTESSGDYQRSDTF</sequence>
<evidence type="ECO:0000256" key="4">
    <source>
        <dbReference type="ARBA" id="ARBA00022833"/>
    </source>
</evidence>
<feature type="compositionally biased region" description="Low complexity" evidence="6">
    <location>
        <begin position="290"/>
        <end position="312"/>
    </location>
</feature>
<keyword evidence="3 5" id="KW-0863">Zinc-finger</keyword>
<evidence type="ECO:0000259" key="7">
    <source>
        <dbReference type="PROSITE" id="PS50157"/>
    </source>
</evidence>
<dbReference type="SUPFAM" id="SSF57667">
    <property type="entry name" value="beta-beta-alpha zinc fingers"/>
    <property type="match status" value="1"/>
</dbReference>
<evidence type="ECO:0000313" key="9">
    <source>
        <dbReference type="Proteomes" id="UP000054477"/>
    </source>
</evidence>
<dbReference type="InterPro" id="IPR013087">
    <property type="entry name" value="Znf_C2H2_type"/>
</dbReference>
<feature type="region of interest" description="Disordered" evidence="6">
    <location>
        <begin position="247"/>
        <end position="312"/>
    </location>
</feature>
<accession>A0A0C9XSP4</accession>